<evidence type="ECO:0000313" key="1">
    <source>
        <dbReference type="EMBL" id="MBL0373106.1"/>
    </source>
</evidence>
<gene>
    <name evidence="1" type="ORF">JJB09_13810</name>
</gene>
<organism evidence="1 2">
    <name type="scientific">Rhizobium setariae</name>
    <dbReference type="NCBI Taxonomy" id="2801340"/>
    <lineage>
        <taxon>Bacteria</taxon>
        <taxon>Pseudomonadati</taxon>
        <taxon>Pseudomonadota</taxon>
        <taxon>Alphaproteobacteria</taxon>
        <taxon>Hyphomicrobiales</taxon>
        <taxon>Rhizobiaceae</taxon>
        <taxon>Rhizobium/Agrobacterium group</taxon>
        <taxon>Rhizobium</taxon>
    </lineage>
</organism>
<evidence type="ECO:0000313" key="2">
    <source>
        <dbReference type="Proteomes" id="UP000633219"/>
    </source>
</evidence>
<reference evidence="1" key="1">
    <citation type="submission" date="2021-01" db="EMBL/GenBank/DDBJ databases">
        <title>Rhizobium sp. strain KVB221 16S ribosomal RNA gene Genome sequencing and assembly.</title>
        <authorList>
            <person name="Kang M."/>
        </authorList>
    </citation>
    <scope>NUCLEOTIDE SEQUENCE</scope>
    <source>
        <strain evidence="1">KVB221</strain>
    </source>
</reference>
<proteinExistence type="predicted"/>
<accession>A0A936YR90</accession>
<dbReference type="EMBL" id="JAEQNC010000007">
    <property type="protein sequence ID" value="MBL0373106.1"/>
    <property type="molecule type" value="Genomic_DNA"/>
</dbReference>
<dbReference type="AlphaFoldDB" id="A0A936YR90"/>
<protein>
    <submittedName>
        <fullName evidence="1">Uncharacterized protein</fullName>
    </submittedName>
</protein>
<keyword evidence="2" id="KW-1185">Reference proteome</keyword>
<name>A0A936YR90_9HYPH</name>
<comment type="caution">
    <text evidence="1">The sequence shown here is derived from an EMBL/GenBank/DDBJ whole genome shotgun (WGS) entry which is preliminary data.</text>
</comment>
<dbReference type="Proteomes" id="UP000633219">
    <property type="component" value="Unassembled WGS sequence"/>
</dbReference>
<sequence length="268" mass="31088">MSVGNSQIHIILFIAKGQSSYVQDRAPQMWLIVRLALFPNLLKAITRILWGKTYRRLGRQKVEGQYRHAANFSHKASVEEKLVDLRSEFAGSNELCLEVLKRIIQIRRNEEAEKNWLFVFGAVLNQPNELFGNLTLRWIVSVLDTFSDMPCSSEYRLAAGQLRSFSLGVRLGLTMGLQSVPDPKTHEEPLHFMNKEEIWDGIIHFNYKWGDTYRTLLLRVARDVESIPAMRVAWSAILKRLVVYPPFDIALRKNKESRRIFEEVTGWK</sequence>